<feature type="compositionally biased region" description="Low complexity" evidence="1">
    <location>
        <begin position="850"/>
        <end position="861"/>
    </location>
</feature>
<evidence type="ECO:0000256" key="1">
    <source>
        <dbReference type="SAM" id="MobiDB-lite"/>
    </source>
</evidence>
<gene>
    <name evidence="2" type="ORF">FX985_00949</name>
</gene>
<reference evidence="2 3" key="1">
    <citation type="journal article" date="2018" name="Plant Biotechnol. Rep.">
        <title>Diversity and antifungal activity of endophytic bacteria associated with Panax ginseng seedlings.</title>
        <authorList>
            <person name="Park J.M."/>
            <person name="Hong C.E."/>
            <person name="Jo S.H."/>
        </authorList>
    </citation>
    <scope>NUCLEOTIDE SEQUENCE [LARGE SCALE GENOMIC DNA]</scope>
    <source>
        <strain evidence="2 3">PgKB38</strain>
    </source>
</reference>
<dbReference type="EMBL" id="VTFH01000001">
    <property type="protein sequence ID" value="KAA8560899.1"/>
    <property type="molecule type" value="Genomic_DNA"/>
</dbReference>
<protein>
    <submittedName>
        <fullName evidence="2">Uncharacterized protein</fullName>
    </submittedName>
</protein>
<proteinExistence type="predicted"/>
<dbReference type="RefSeq" id="WP_150292718.1">
    <property type="nucleotide sequence ID" value="NZ_VTFH01000001.1"/>
</dbReference>
<sequence>MPSHPQPSTEDLLQRLPACVTAIEHLLDAQPDLATVMANELRQALATLVPASPPNPDAVFLNESVDDTPSQANQASTARAPRIIRTRNLTQVLQETIATRNLPIALAKEPQAGVVNPAVGFYPSAHDTGRDNELAALDVAAVNQLMSDLQLNCQMLYVRKLDAFWSSPHASTGALSVLEAVSQQQRMLLTLEADLALHDARQQVTQAEQVLEKKPADVHAQAAVATARSHLWVLTEGRQLIENRVLHETTNNATPPLTLGITLSSTDRADWSVPLNGCFVLTERLHGARPSVLYTPQFGVEFFEHFAAMENALRLRLVRRAERPLLLANIAASERSAANDVLGREQKLTYTPITGQVFSACLHAQRLQQEADIDQAFSASPAPFETLAANVRASLALPLKGHPGLIARVPAPLDLVRASPVPLTLPVAEHQAHLIQQWNSVNQQLDQVLDKHRHPSLPSVLASLLKETFPQLPADTGLSSLYVNRYRTDSEGLRHFESSRTVLEAVCAALLWENTALETDEGEVQVAQEDGAASVDTFAESIFSSPTAFSESEQIAHAGTVRDLAQTLQAQLAEQITRYWRTPIAPELLSPQARLIDVQRQALEVQARLRVADNTLSPLAKLMIDRVVRYPTQARREASFSHGNRPGVYQVTVDTGRAEAARMAGSFVLTHHDGSRPDAPHWPQGHKNLSPQTAGVGAVVVYTPDMGFEEYASLQALYDTLKARINAGDDAGRSCASGLPLWVQDEKKGLWGNDLSTTFTPIADEFVADSIQALLDKQQSDIETILGLTEDEPAPESNDPATLTAAQPEREKNGRAELVELVDMAGPFMARNRLLREHWRPAWEKHLSPADQKALQDQADTTQDKQDELTKHWKALIPTLAEYAKQQVLSKIRAFLVEKGQDYPAHGIDPDMTLVIRTTYTRVSSGGGFGSTHESAKSSQMSLTDLLLKNNKPWERSLTWAESDLLEATLSTSLGLWVRDAKGHPITLDKERLEQWVKDLNVGHQYTQNVLKTYLAPEAATAEALALKHAWITSQASVLDYAALSARLNPYAYVTTTPSDPSQKKAVAWMAAVLASAHPAARPRVDGQAVIANALMFNPASDAPDGRGGQTVNGVLILSTAVDDMRVLYTPHAPDGVELRELADEAELVRLMQGAAWLDYLRARLPTNTRLLNQRLAAHSGDLLAGLYRQNYLYLLDKTDTQSVTNQELEAQSTLNKVLFGIEVAATVLGGLPWSGQLASSATRFVGRVGHTTVHALRSLGQTVAGLVVRRGPRAQMLFELAKVTNTVAGVTRTTGRGIKPLPMLVRPTRNTLRPDLLKYQADFQQESARLLVKGGIPAGAELAEGTGIYRVPGTPNTFLVRSVGEKGKEQVLRIQNTFNLYDGNGVVAPVLTPSGGVTPFRLRRLPNKYWELDTWQRLPGGAPKTDSNIFIALSEWEAHVRANAALPNPITTLDPASFFRARNIPLRTWNKVVKSGGTITDLGKARLNPKQFAPLTDELFMTWVKMKQTTKDAAAAAFMKTHNINPINWATYVGKGRLTRDGEARLLRLAKPSNDFFTRITDKHYQDWYQLVLQPQYQNRTAARRFALDQGIHAPSWMKYVNNDGTFKMSIPTVAERVHRLGLGVPIDLTKPGPSQPPV</sequence>
<accession>A0A5M9IYD5</accession>
<comment type="caution">
    <text evidence="2">The sequence shown here is derived from an EMBL/GenBank/DDBJ whole genome shotgun (WGS) entry which is preliminary data.</text>
</comment>
<feature type="region of interest" description="Disordered" evidence="1">
    <location>
        <begin position="788"/>
        <end position="809"/>
    </location>
</feature>
<name>A0A5M9IYD5_9PSED</name>
<organism evidence="2 3">
    <name type="scientific">Pseudomonas extremaustralis</name>
    <dbReference type="NCBI Taxonomy" id="359110"/>
    <lineage>
        <taxon>Bacteria</taxon>
        <taxon>Pseudomonadati</taxon>
        <taxon>Pseudomonadota</taxon>
        <taxon>Gammaproteobacteria</taxon>
        <taxon>Pseudomonadales</taxon>
        <taxon>Pseudomonadaceae</taxon>
        <taxon>Pseudomonas</taxon>
    </lineage>
</organism>
<dbReference type="Proteomes" id="UP000323425">
    <property type="component" value="Unassembled WGS sequence"/>
</dbReference>
<feature type="region of interest" description="Disordered" evidence="1">
    <location>
        <begin position="847"/>
        <end position="866"/>
    </location>
</feature>
<evidence type="ECO:0000313" key="2">
    <source>
        <dbReference type="EMBL" id="KAA8560899.1"/>
    </source>
</evidence>
<evidence type="ECO:0000313" key="3">
    <source>
        <dbReference type="Proteomes" id="UP000323425"/>
    </source>
</evidence>